<keyword evidence="2" id="KW-1185">Reference proteome</keyword>
<organism evidence="1 2">
    <name type="scientific">Lindgomyces ingoldianus</name>
    <dbReference type="NCBI Taxonomy" id="673940"/>
    <lineage>
        <taxon>Eukaryota</taxon>
        <taxon>Fungi</taxon>
        <taxon>Dikarya</taxon>
        <taxon>Ascomycota</taxon>
        <taxon>Pezizomycotina</taxon>
        <taxon>Dothideomycetes</taxon>
        <taxon>Pleosporomycetidae</taxon>
        <taxon>Pleosporales</taxon>
        <taxon>Lindgomycetaceae</taxon>
        <taxon>Lindgomyces</taxon>
    </lineage>
</organism>
<evidence type="ECO:0000313" key="2">
    <source>
        <dbReference type="Proteomes" id="UP000799755"/>
    </source>
</evidence>
<evidence type="ECO:0000313" key="1">
    <source>
        <dbReference type="EMBL" id="KAF2470259.1"/>
    </source>
</evidence>
<proteinExistence type="predicted"/>
<dbReference type="EMBL" id="MU003508">
    <property type="protein sequence ID" value="KAF2470259.1"/>
    <property type="molecule type" value="Genomic_DNA"/>
</dbReference>
<name>A0ACB6QTD1_9PLEO</name>
<accession>A0ACB6QTD1</accession>
<sequence length="834" mass="93004">MLSAGSVEIASTYKVLARLIAGFDLDFLDCVEDGVMVLSPCPLRQHSPPHRTHPTYVVFATLSLPATVYIRRPERLTSLGLWCLLGRAVGAFLADDGGAERSQLGKVPGMRSESRGTGENLTVVRDVVAPVASAEHAATKFSTLTAKRPPATGRQPQAWHLGLFKEYKGDSRTGCPPSLTQPISDEYFPFMLPPCIRDDDYVPTGVAGYRLFLPSSEISLIVTRKGPRVARLAVHTTLYHVHIHIHKITYTDYKVSISPTPLPIFTATFTYTSSLTLINPKHHCNRQSKLAVAAKRKSRKKQRKAIRIQKLASLYKRIGDLLKEELDKLNEYIEIGTRLLSGVTNVTGKSLWGDKCDWDASPGRQIRGRLSGATYVTGKPLRGDKCDWDVSPGTQIRGRLSGAVTGPRDVVNHVMAIRSGSTEGLFIITCITYIKPTHLSAAIEHAYTPNRFTVTVQRVPPIPNRLTITAQRVAAIPNDSVTSYNISKHVGLQSDISNPASNLWLQLALPYNVAKQSNKDLLKFYKQDCLLAATLLDFLSYLDPSNATNTPNATYPIFVLAPILTRHYAHCHHIHCYRAYLLTVYMQMWLPVRYRTLASTLHRHYPPQIHAALLTPQYLYHQHQLCPLLQKLDRQGQQLHHPTVARCINPRPSSPFILAKGDYTYGLVGVILDPYQANTIASCSSSIAAESDRRRTAKEVPVTRGMIEPSHDFHYELYVFLLIITLKIDLWLHITKLSIIGKTFGGTYRTQKATSPDFAMAVPAALHLFIYCATFPSSLLGAFNNWRWKLGIYLAARARNGSSIERNLLLAFLKRASSSTNDRDSSAYFQGFRI</sequence>
<protein>
    <submittedName>
        <fullName evidence="1">Uncharacterized protein</fullName>
    </submittedName>
</protein>
<gene>
    <name evidence="1" type="ORF">BDR25DRAFT_355370</name>
</gene>
<dbReference type="Proteomes" id="UP000799755">
    <property type="component" value="Unassembled WGS sequence"/>
</dbReference>
<reference evidence="1" key="1">
    <citation type="journal article" date="2020" name="Stud. Mycol.">
        <title>101 Dothideomycetes genomes: a test case for predicting lifestyles and emergence of pathogens.</title>
        <authorList>
            <person name="Haridas S."/>
            <person name="Albert R."/>
            <person name="Binder M."/>
            <person name="Bloem J."/>
            <person name="Labutti K."/>
            <person name="Salamov A."/>
            <person name="Andreopoulos B."/>
            <person name="Baker S."/>
            <person name="Barry K."/>
            <person name="Bills G."/>
            <person name="Bluhm B."/>
            <person name="Cannon C."/>
            <person name="Castanera R."/>
            <person name="Culley D."/>
            <person name="Daum C."/>
            <person name="Ezra D."/>
            <person name="Gonzalez J."/>
            <person name="Henrissat B."/>
            <person name="Kuo A."/>
            <person name="Liang C."/>
            <person name="Lipzen A."/>
            <person name="Lutzoni F."/>
            <person name="Magnuson J."/>
            <person name="Mondo S."/>
            <person name="Nolan M."/>
            <person name="Ohm R."/>
            <person name="Pangilinan J."/>
            <person name="Park H.-J."/>
            <person name="Ramirez L."/>
            <person name="Alfaro M."/>
            <person name="Sun H."/>
            <person name="Tritt A."/>
            <person name="Yoshinaga Y."/>
            <person name="Zwiers L.-H."/>
            <person name="Turgeon B."/>
            <person name="Goodwin S."/>
            <person name="Spatafora J."/>
            <person name="Crous P."/>
            <person name="Grigoriev I."/>
        </authorList>
    </citation>
    <scope>NUCLEOTIDE SEQUENCE</scope>
    <source>
        <strain evidence="1">ATCC 200398</strain>
    </source>
</reference>
<comment type="caution">
    <text evidence="1">The sequence shown here is derived from an EMBL/GenBank/DDBJ whole genome shotgun (WGS) entry which is preliminary data.</text>
</comment>